<evidence type="ECO:0000256" key="2">
    <source>
        <dbReference type="SAM" id="MobiDB-lite"/>
    </source>
</evidence>
<dbReference type="InterPro" id="IPR036875">
    <property type="entry name" value="Znf_CCHC_sf"/>
</dbReference>
<dbReference type="AlphaFoldDB" id="A0A1U7XFQ4"/>
<proteinExistence type="predicted"/>
<dbReference type="PROSITE" id="PS50158">
    <property type="entry name" value="ZF_CCHC"/>
    <property type="match status" value="1"/>
</dbReference>
<keyword evidence="1" id="KW-0479">Metal-binding</keyword>
<dbReference type="InterPro" id="IPR001878">
    <property type="entry name" value="Znf_CCHC"/>
</dbReference>
<reference evidence="4" key="1">
    <citation type="journal article" date="2013" name="Genome Biol.">
        <title>Reference genomes and transcriptomes of Nicotiana sylvestris and Nicotiana tomentosiformis.</title>
        <authorList>
            <person name="Sierro N."/>
            <person name="Battey J.N."/>
            <person name="Ouadi S."/>
            <person name="Bovet L."/>
            <person name="Goepfert S."/>
            <person name="Bakaher N."/>
            <person name="Peitsch M.C."/>
            <person name="Ivanov N.V."/>
        </authorList>
    </citation>
    <scope>NUCLEOTIDE SEQUENCE [LARGE SCALE GENOMIC DNA]</scope>
</reference>
<evidence type="ECO:0000256" key="1">
    <source>
        <dbReference type="PROSITE-ProRule" id="PRU00047"/>
    </source>
</evidence>
<reference evidence="5" key="2">
    <citation type="submission" date="2025-08" db="UniProtKB">
        <authorList>
            <consortium name="RefSeq"/>
        </authorList>
    </citation>
    <scope>IDENTIFICATION</scope>
    <source>
        <tissue evidence="5">Leaf</tissue>
    </source>
</reference>
<dbReference type="PANTHER" id="PTHR35046:SF21">
    <property type="entry name" value="RETROTRANSPOSON GAG DOMAIN-CONTAINING PROTEIN-RELATED"/>
    <property type="match status" value="1"/>
</dbReference>
<dbReference type="Proteomes" id="UP000189701">
    <property type="component" value="Unplaced"/>
</dbReference>
<gene>
    <name evidence="5" type="primary">LOC104233575</name>
</gene>
<keyword evidence="1" id="KW-0862">Zinc</keyword>
<evidence type="ECO:0000313" key="4">
    <source>
        <dbReference type="Proteomes" id="UP000189701"/>
    </source>
</evidence>
<dbReference type="InterPro" id="IPR005162">
    <property type="entry name" value="Retrotrans_gag_dom"/>
</dbReference>
<dbReference type="GO" id="GO:0008270">
    <property type="term" value="F:zinc ion binding"/>
    <property type="evidence" value="ECO:0007669"/>
    <property type="project" value="UniProtKB-KW"/>
</dbReference>
<dbReference type="Pfam" id="PF03732">
    <property type="entry name" value="Retrotrans_gag"/>
    <property type="match status" value="1"/>
</dbReference>
<dbReference type="SUPFAM" id="SSF57756">
    <property type="entry name" value="Retrovirus zinc finger-like domains"/>
    <property type="match status" value="1"/>
</dbReference>
<accession>A0A1U7XFQ4</accession>
<name>A0A1U7XFQ4_NICSY</name>
<dbReference type="PANTHER" id="PTHR35046">
    <property type="entry name" value="ZINC KNUCKLE (CCHC-TYPE) FAMILY PROTEIN"/>
    <property type="match status" value="1"/>
</dbReference>
<keyword evidence="4" id="KW-1185">Reference proteome</keyword>
<sequence>MQHLTGLVEGLAIQNQPLNLPQFLQPPPPPRHNIPVLPRRNPLRDIPIQSRRSGHIEQAEEVIADQEYSDEKKIKIVAIKLRGYASLWWETSKKERNLEGKTRICTWERMKGELRKQFLQETYEEYSYLKFHSFRQGAVSGDEYIREFEYLRLKSDIKEKPARLIARYLDGLNKTIANVIRLQPHWTFGDVVKLAKVVETEQKEAKATFSSTTIKEPNTFNHGSASLSSTKPQSSTTKLSVQKVEGKLMNSEAISKKRCHKCEGLGHIQADCPNKKTFTILEGATDEEDYHEEQHDKNLEEVAEYGNDEEYLMIQ</sequence>
<dbReference type="RefSeq" id="XP_009785285.1">
    <property type="nucleotide sequence ID" value="XM_009786983.1"/>
</dbReference>
<evidence type="ECO:0000259" key="3">
    <source>
        <dbReference type="PROSITE" id="PS50158"/>
    </source>
</evidence>
<dbReference type="Gene3D" id="4.10.60.10">
    <property type="entry name" value="Zinc finger, CCHC-type"/>
    <property type="match status" value="1"/>
</dbReference>
<feature type="domain" description="CCHC-type" evidence="3">
    <location>
        <begin position="258"/>
        <end position="274"/>
    </location>
</feature>
<keyword evidence="1" id="KW-0863">Zinc-finger</keyword>
<dbReference type="eggNOG" id="KOG0017">
    <property type="taxonomic scope" value="Eukaryota"/>
</dbReference>
<feature type="region of interest" description="Disordered" evidence="2">
    <location>
        <begin position="214"/>
        <end position="240"/>
    </location>
</feature>
<dbReference type="SMART" id="SM00343">
    <property type="entry name" value="ZnF_C2HC"/>
    <property type="match status" value="1"/>
</dbReference>
<evidence type="ECO:0000313" key="5">
    <source>
        <dbReference type="RefSeq" id="XP_009785285.1"/>
    </source>
</evidence>
<protein>
    <submittedName>
        <fullName evidence="5">Uncharacterized protein LOC104233575</fullName>
    </submittedName>
</protein>
<dbReference type="GO" id="GO:0003676">
    <property type="term" value="F:nucleic acid binding"/>
    <property type="evidence" value="ECO:0007669"/>
    <property type="project" value="InterPro"/>
</dbReference>
<organism evidence="4 5">
    <name type="scientific">Nicotiana sylvestris</name>
    <name type="common">Wood tobacco</name>
    <name type="synonym">South American tobacco</name>
    <dbReference type="NCBI Taxonomy" id="4096"/>
    <lineage>
        <taxon>Eukaryota</taxon>
        <taxon>Viridiplantae</taxon>
        <taxon>Streptophyta</taxon>
        <taxon>Embryophyta</taxon>
        <taxon>Tracheophyta</taxon>
        <taxon>Spermatophyta</taxon>
        <taxon>Magnoliopsida</taxon>
        <taxon>eudicotyledons</taxon>
        <taxon>Gunneridae</taxon>
        <taxon>Pentapetalae</taxon>
        <taxon>asterids</taxon>
        <taxon>lamiids</taxon>
        <taxon>Solanales</taxon>
        <taxon>Solanaceae</taxon>
        <taxon>Nicotianoideae</taxon>
        <taxon>Nicotianeae</taxon>
        <taxon>Nicotiana</taxon>
    </lineage>
</organism>